<dbReference type="EMBL" id="CP034235">
    <property type="protein sequence ID" value="QGR00255.1"/>
    <property type="molecule type" value="Genomic_DNA"/>
</dbReference>
<proteinExistence type="predicted"/>
<dbReference type="PANTHER" id="PTHR20883:SF48">
    <property type="entry name" value="ECTOINE DIOXYGENASE"/>
    <property type="match status" value="1"/>
</dbReference>
<dbReference type="PANTHER" id="PTHR20883">
    <property type="entry name" value="PHYTANOYL-COA DIOXYGENASE DOMAIN CONTAINING 1"/>
    <property type="match status" value="1"/>
</dbReference>
<accession>A0A6B8RX31</accession>
<sequence>MMQPIVKPGEFTALDQFIFDSWGYFVIPNVLNPDEVVECLAASQRLHEGKPKKVSYQVGNGYATEPSLERLIDHPAALPKVRGLYGSDNVILQSGWCTVQPAHSPHGGWHQDGSSAFDFKLLGHPIPLLQLRVSYILTDQSQPGMGNMEMIPGSHRSRYEMPLSARKGEEDCPIRHIVCAPAGSALVFHNAVWHRSHEHLLDYDRYIMHYIYSPPWARYSDRFENDKVFMEQTTPVRRAMLGEFEKPDSTYAGGYKTPLYEK</sequence>
<dbReference type="KEGG" id="ppsc:EHS13_26530"/>
<evidence type="ECO:0000313" key="1">
    <source>
        <dbReference type="EMBL" id="QGR00255.1"/>
    </source>
</evidence>
<dbReference type="SUPFAM" id="SSF51197">
    <property type="entry name" value="Clavaminate synthase-like"/>
    <property type="match status" value="1"/>
</dbReference>
<dbReference type="Proteomes" id="UP000426246">
    <property type="component" value="Chromosome"/>
</dbReference>
<keyword evidence="2" id="KW-1185">Reference proteome</keyword>
<dbReference type="GO" id="GO:0016706">
    <property type="term" value="F:2-oxoglutarate-dependent dioxygenase activity"/>
    <property type="evidence" value="ECO:0007669"/>
    <property type="project" value="UniProtKB-ARBA"/>
</dbReference>
<dbReference type="AlphaFoldDB" id="A0A6B8RX31"/>
<protein>
    <submittedName>
        <fullName evidence="1">Phytanoyl-CoA dioxygenase</fullName>
    </submittedName>
</protein>
<reference evidence="2" key="1">
    <citation type="submission" date="2018-11" db="EMBL/GenBank/DDBJ databases">
        <title>Complete genome sequence of Paenibacillus sp. ML311-T8.</title>
        <authorList>
            <person name="Nam Y.-D."/>
            <person name="Kang J."/>
            <person name="Chung W.-H."/>
            <person name="Park Y.S."/>
        </authorList>
    </citation>
    <scope>NUCLEOTIDE SEQUENCE [LARGE SCALE GENOMIC DNA]</scope>
    <source>
        <strain evidence="2">ML311-T8</strain>
    </source>
</reference>
<keyword evidence="1" id="KW-0560">Oxidoreductase</keyword>
<dbReference type="OrthoDB" id="9796766at2"/>
<dbReference type="GO" id="GO:0005506">
    <property type="term" value="F:iron ion binding"/>
    <property type="evidence" value="ECO:0007669"/>
    <property type="project" value="UniProtKB-ARBA"/>
</dbReference>
<dbReference type="InterPro" id="IPR008775">
    <property type="entry name" value="Phytyl_CoA_dOase-like"/>
</dbReference>
<evidence type="ECO:0000313" key="2">
    <source>
        <dbReference type="Proteomes" id="UP000426246"/>
    </source>
</evidence>
<name>A0A6B8RX31_9BACL</name>
<gene>
    <name evidence="1" type="ORF">EHS13_26530</name>
</gene>
<organism evidence="1 2">
    <name type="scientific">Paenibacillus psychroresistens</name>
    <dbReference type="NCBI Taxonomy" id="1778678"/>
    <lineage>
        <taxon>Bacteria</taxon>
        <taxon>Bacillati</taxon>
        <taxon>Bacillota</taxon>
        <taxon>Bacilli</taxon>
        <taxon>Bacillales</taxon>
        <taxon>Paenibacillaceae</taxon>
        <taxon>Paenibacillus</taxon>
    </lineage>
</organism>
<dbReference type="Pfam" id="PF05721">
    <property type="entry name" value="PhyH"/>
    <property type="match status" value="1"/>
</dbReference>
<keyword evidence="1" id="KW-0223">Dioxygenase</keyword>
<dbReference type="Gene3D" id="2.60.120.620">
    <property type="entry name" value="q2cbj1_9rhob like domain"/>
    <property type="match status" value="1"/>
</dbReference>